<keyword evidence="3" id="KW-1185">Reference proteome</keyword>
<feature type="chain" id="PRO_5046696099" evidence="1">
    <location>
        <begin position="24"/>
        <end position="273"/>
    </location>
</feature>
<evidence type="ECO:0000313" key="2">
    <source>
        <dbReference type="EMBL" id="KAL2070487.1"/>
    </source>
</evidence>
<protein>
    <submittedName>
        <fullName evidence="2">Uncharacterized protein</fullName>
    </submittedName>
</protein>
<proteinExistence type="predicted"/>
<reference evidence="2 3" key="1">
    <citation type="journal article" date="2024" name="Commun. Biol.">
        <title>Comparative genomic analysis of thermophilic fungi reveals convergent evolutionary adaptations and gene losses.</title>
        <authorList>
            <person name="Steindorff A.S."/>
            <person name="Aguilar-Pontes M.V."/>
            <person name="Robinson A.J."/>
            <person name="Andreopoulos B."/>
            <person name="LaButti K."/>
            <person name="Kuo A."/>
            <person name="Mondo S."/>
            <person name="Riley R."/>
            <person name="Otillar R."/>
            <person name="Haridas S."/>
            <person name="Lipzen A."/>
            <person name="Grimwood J."/>
            <person name="Schmutz J."/>
            <person name="Clum A."/>
            <person name="Reid I.D."/>
            <person name="Moisan M.C."/>
            <person name="Butler G."/>
            <person name="Nguyen T.T.M."/>
            <person name="Dewar K."/>
            <person name="Conant G."/>
            <person name="Drula E."/>
            <person name="Henrissat B."/>
            <person name="Hansel C."/>
            <person name="Singer S."/>
            <person name="Hutchinson M.I."/>
            <person name="de Vries R.P."/>
            <person name="Natvig D.O."/>
            <person name="Powell A.J."/>
            <person name="Tsang A."/>
            <person name="Grigoriev I.V."/>
        </authorList>
    </citation>
    <scope>NUCLEOTIDE SEQUENCE [LARGE SCALE GENOMIC DNA]</scope>
    <source>
        <strain evidence="2 3">CBS 494.80</strain>
    </source>
</reference>
<evidence type="ECO:0000313" key="3">
    <source>
        <dbReference type="Proteomes" id="UP001595075"/>
    </source>
</evidence>
<dbReference type="EMBL" id="JAZHXI010000006">
    <property type="protein sequence ID" value="KAL2070487.1"/>
    <property type="molecule type" value="Genomic_DNA"/>
</dbReference>
<dbReference type="Proteomes" id="UP001595075">
    <property type="component" value="Unassembled WGS sequence"/>
</dbReference>
<organism evidence="2 3">
    <name type="scientific">Oculimacula yallundae</name>
    <dbReference type="NCBI Taxonomy" id="86028"/>
    <lineage>
        <taxon>Eukaryota</taxon>
        <taxon>Fungi</taxon>
        <taxon>Dikarya</taxon>
        <taxon>Ascomycota</taxon>
        <taxon>Pezizomycotina</taxon>
        <taxon>Leotiomycetes</taxon>
        <taxon>Helotiales</taxon>
        <taxon>Ploettnerulaceae</taxon>
        <taxon>Oculimacula</taxon>
    </lineage>
</organism>
<keyword evidence="1" id="KW-0732">Signal</keyword>
<gene>
    <name evidence="2" type="ORF">VTL71DRAFT_13513</name>
</gene>
<comment type="caution">
    <text evidence="2">The sequence shown here is derived from an EMBL/GenBank/DDBJ whole genome shotgun (WGS) entry which is preliminary data.</text>
</comment>
<sequence length="273" mass="28954">MLSNITVLSMLAVSTSLITTSLGAPVNRRQSIPCPAGTQYYDFETTSGFKGCTVTPTEFQNGPRKYWQSCPPAHGNWYVCATGFKGCTTDSTICDPKSSAPVPVPGPIAPPVIDTATCPTGQNYYVCATGFKGCSSDITVCDRRPIAPSPAPIDSNVDSNDTWSCPTGQTYYNCATGFKGCSWDHTVCDPKTPVQPKPIDPPAESLGFCPVGTSYYDFESASGFKGCTSTPEVYQNGPRVLWGSCPAGLGNWFVCANGFKGCNTNTSVCDLKA</sequence>
<feature type="signal peptide" evidence="1">
    <location>
        <begin position="1"/>
        <end position="23"/>
    </location>
</feature>
<name>A0ABR4CLV7_9HELO</name>
<accession>A0ABR4CLV7</accession>
<evidence type="ECO:0000256" key="1">
    <source>
        <dbReference type="SAM" id="SignalP"/>
    </source>
</evidence>